<keyword evidence="2" id="KW-1185">Reference proteome</keyword>
<evidence type="ECO:0000313" key="1">
    <source>
        <dbReference type="EMBL" id="SIN82170.1"/>
    </source>
</evidence>
<accession>A0A1N6EGM0</accession>
<protein>
    <submittedName>
        <fullName evidence="1">Uncharacterized protein</fullName>
    </submittedName>
</protein>
<dbReference type="Proteomes" id="UP000184782">
    <property type="component" value="Unassembled WGS sequence"/>
</dbReference>
<gene>
    <name evidence="1" type="ORF">SAMN05421769_0335</name>
</gene>
<organism evidence="1 2">
    <name type="scientific">Chryseobacterium scophthalmum</name>
    <dbReference type="NCBI Taxonomy" id="59733"/>
    <lineage>
        <taxon>Bacteria</taxon>
        <taxon>Pseudomonadati</taxon>
        <taxon>Bacteroidota</taxon>
        <taxon>Flavobacteriia</taxon>
        <taxon>Flavobacteriales</taxon>
        <taxon>Weeksellaceae</taxon>
        <taxon>Chryseobacterium group</taxon>
        <taxon>Chryseobacterium</taxon>
    </lineage>
</organism>
<dbReference type="AlphaFoldDB" id="A0A1N6EGM0"/>
<sequence length="53" mass="5836">MKNSNNPESIPGINKEIERQKALKALEKAKSLNRKVVFLAKGASGNLNPNNLF</sequence>
<evidence type="ECO:0000313" key="2">
    <source>
        <dbReference type="Proteomes" id="UP000184782"/>
    </source>
</evidence>
<proteinExistence type="predicted"/>
<name>A0A1N6EGM0_9FLAO</name>
<dbReference type="EMBL" id="FSRQ01000001">
    <property type="protein sequence ID" value="SIN82170.1"/>
    <property type="molecule type" value="Genomic_DNA"/>
</dbReference>
<reference evidence="2" key="1">
    <citation type="submission" date="2016-12" db="EMBL/GenBank/DDBJ databases">
        <authorList>
            <person name="Varghese N."/>
            <person name="Submissions S."/>
        </authorList>
    </citation>
    <scope>NUCLEOTIDE SEQUENCE [LARGE SCALE GENOMIC DNA]</scope>
    <source>
        <strain evidence="2">DSM 16779</strain>
    </source>
</reference>
<dbReference type="RefSeq" id="WP_167594289.1">
    <property type="nucleotide sequence ID" value="NZ_FSRQ01000001.1"/>
</dbReference>